<comment type="caution">
    <text evidence="1">The sequence shown here is derived from an EMBL/GenBank/DDBJ whole genome shotgun (WGS) entry which is preliminary data.</text>
</comment>
<dbReference type="OrthoDB" id="3543113at2759"/>
<dbReference type="Proteomes" id="UP000807469">
    <property type="component" value="Unassembled WGS sequence"/>
</dbReference>
<gene>
    <name evidence="1" type="ORF">BDN70DRAFT_995358</name>
</gene>
<organism evidence="1 2">
    <name type="scientific">Pholiota conissans</name>
    <dbReference type="NCBI Taxonomy" id="109636"/>
    <lineage>
        <taxon>Eukaryota</taxon>
        <taxon>Fungi</taxon>
        <taxon>Dikarya</taxon>
        <taxon>Basidiomycota</taxon>
        <taxon>Agaricomycotina</taxon>
        <taxon>Agaricomycetes</taxon>
        <taxon>Agaricomycetidae</taxon>
        <taxon>Agaricales</taxon>
        <taxon>Agaricineae</taxon>
        <taxon>Strophariaceae</taxon>
        <taxon>Pholiota</taxon>
    </lineage>
</organism>
<dbReference type="EMBL" id="MU155279">
    <property type="protein sequence ID" value="KAF9476859.1"/>
    <property type="molecule type" value="Genomic_DNA"/>
</dbReference>
<dbReference type="Gene3D" id="3.80.10.10">
    <property type="entry name" value="Ribonuclease Inhibitor"/>
    <property type="match status" value="1"/>
</dbReference>
<dbReference type="AlphaFoldDB" id="A0A9P6CY21"/>
<proteinExistence type="predicted"/>
<protein>
    <recommendedName>
        <fullName evidence="3">F-box domain-containing protein</fullName>
    </recommendedName>
</protein>
<sequence>MHPCLEQADILELIFKEIYYRPTGSHTEKDLLALALTCQRFKEPALDTLWDTQLTFGPLIKTLGISDAEKESENDAFDRDVRVILTNDSYEPSPEALRRFSSYARRIRRISHVPDARSSILEEMNTELAVLVKLSSWVRSETPGPMFPNLQHLGFIGTLSWTSIPCLIILLESKITTFSMYWGNLDPKESEVLIGLLGRLGLSIEFLELTPLSYIRTPIDPNKPSIFSEMPFPITLSWIIPLLKELRSLSCGSISLNQLALQNLASRCTFYKLQSANTSDDLLEAISDPTADILSPFATLQHLELFEDNFRDFIKLVDYMQPLALQTLILHHTAPPTASTLADLLHSFSEGQHIASLRQFSIKHTVSEFETINSVNMDIVFDGLTLSPLLSFPNLLIVEIDTPCGFDLRDADIRAMAKAWPQLRRLQLGSKIGWGLPPSVTLVGISELLIHCPRLEDFVVPFGARTDPPPITNSTPIKKNMTYLYVGNGRAPGDGSEQMALARFLKHVFPDLCGVGGEWMYEYGLEEEQLDWAAVISLIKTQC</sequence>
<evidence type="ECO:0000313" key="1">
    <source>
        <dbReference type="EMBL" id="KAF9476859.1"/>
    </source>
</evidence>
<evidence type="ECO:0008006" key="3">
    <source>
        <dbReference type="Google" id="ProtNLM"/>
    </source>
</evidence>
<name>A0A9P6CY21_9AGAR</name>
<accession>A0A9P6CY21</accession>
<reference evidence="1" key="1">
    <citation type="submission" date="2020-11" db="EMBL/GenBank/DDBJ databases">
        <authorList>
            <consortium name="DOE Joint Genome Institute"/>
            <person name="Ahrendt S."/>
            <person name="Riley R."/>
            <person name="Andreopoulos W."/>
            <person name="Labutti K."/>
            <person name="Pangilinan J."/>
            <person name="Ruiz-Duenas F.J."/>
            <person name="Barrasa J.M."/>
            <person name="Sanchez-Garcia M."/>
            <person name="Camarero S."/>
            <person name="Miyauchi S."/>
            <person name="Serrano A."/>
            <person name="Linde D."/>
            <person name="Babiker R."/>
            <person name="Drula E."/>
            <person name="Ayuso-Fernandez I."/>
            <person name="Pacheco R."/>
            <person name="Padilla G."/>
            <person name="Ferreira P."/>
            <person name="Barriuso J."/>
            <person name="Kellner H."/>
            <person name="Castanera R."/>
            <person name="Alfaro M."/>
            <person name="Ramirez L."/>
            <person name="Pisabarro A.G."/>
            <person name="Kuo A."/>
            <person name="Tritt A."/>
            <person name="Lipzen A."/>
            <person name="He G."/>
            <person name="Yan M."/>
            <person name="Ng V."/>
            <person name="Cullen D."/>
            <person name="Martin F."/>
            <person name="Rosso M.-N."/>
            <person name="Henrissat B."/>
            <person name="Hibbett D."/>
            <person name="Martinez A.T."/>
            <person name="Grigoriev I.V."/>
        </authorList>
    </citation>
    <scope>NUCLEOTIDE SEQUENCE</scope>
    <source>
        <strain evidence="1">CIRM-BRFM 674</strain>
    </source>
</reference>
<keyword evidence="2" id="KW-1185">Reference proteome</keyword>
<dbReference type="InterPro" id="IPR032675">
    <property type="entry name" value="LRR_dom_sf"/>
</dbReference>
<evidence type="ECO:0000313" key="2">
    <source>
        <dbReference type="Proteomes" id="UP000807469"/>
    </source>
</evidence>